<dbReference type="Pfam" id="PF22679">
    <property type="entry name" value="T1R_D3-like"/>
    <property type="match status" value="1"/>
</dbReference>
<feature type="domain" description="Helicase ATP-binding" evidence="12">
    <location>
        <begin position="286"/>
        <end position="468"/>
    </location>
</feature>
<dbReference type="EC" id="3.1.21.3" evidence="10"/>
<evidence type="ECO:0000256" key="4">
    <source>
        <dbReference type="ARBA" id="ARBA00022741"/>
    </source>
</evidence>
<evidence type="ECO:0000256" key="7">
    <source>
        <dbReference type="ARBA" id="ARBA00022801"/>
    </source>
</evidence>
<dbReference type="PANTHER" id="PTHR30195">
    <property type="entry name" value="TYPE I SITE-SPECIFIC DEOXYRIBONUCLEASE PROTEIN SUBUNIT M AND R"/>
    <property type="match status" value="1"/>
</dbReference>
<dbReference type="SUPFAM" id="SSF52540">
    <property type="entry name" value="P-loop containing nucleoside triphosphate hydrolases"/>
    <property type="match status" value="2"/>
</dbReference>
<dbReference type="RefSeq" id="WP_306891324.1">
    <property type="nucleotide sequence ID" value="NZ_JAUSVR010000015.1"/>
</dbReference>
<evidence type="ECO:0000256" key="10">
    <source>
        <dbReference type="RuleBase" id="RU364115"/>
    </source>
</evidence>
<keyword evidence="4 10" id="KW-0547">Nucleotide-binding</keyword>
<keyword evidence="14" id="KW-1185">Reference proteome</keyword>
<dbReference type="InterPro" id="IPR004473">
    <property type="entry name" value="Restrct_endonuc_typeI_HsdR"/>
</dbReference>
<keyword evidence="11" id="KW-0175">Coiled coil</keyword>
<keyword evidence="8 10" id="KW-0067">ATP-binding</keyword>
<keyword evidence="6" id="KW-0255">Endonuclease</keyword>
<reference evidence="13 14" key="1">
    <citation type="submission" date="2023-07" db="EMBL/GenBank/DDBJ databases">
        <title>Genomic Encyclopedia of Type Strains, Phase IV (KMG-IV): sequencing the most valuable type-strain genomes for metagenomic binning, comparative biology and taxonomic classification.</title>
        <authorList>
            <person name="Goeker M."/>
        </authorList>
    </citation>
    <scope>NUCLEOTIDE SEQUENCE [LARGE SCALE GENOMIC DNA]</scope>
    <source>
        <strain evidence="13 14">DSM 15561</strain>
    </source>
</reference>
<dbReference type="InterPro" id="IPR014001">
    <property type="entry name" value="Helicase_ATP-bd"/>
</dbReference>
<dbReference type="Pfam" id="PF18766">
    <property type="entry name" value="SWI2_SNF2"/>
    <property type="match status" value="1"/>
</dbReference>
<dbReference type="Gene3D" id="3.40.50.300">
    <property type="entry name" value="P-loop containing nucleotide triphosphate hydrolases"/>
    <property type="match status" value="3"/>
</dbReference>
<dbReference type="SMART" id="SM00487">
    <property type="entry name" value="DEXDc"/>
    <property type="match status" value="1"/>
</dbReference>
<dbReference type="NCBIfam" id="TIGR00348">
    <property type="entry name" value="hsdR"/>
    <property type="match status" value="1"/>
</dbReference>
<keyword evidence="3" id="KW-0540">Nuclease</keyword>
<keyword evidence="9 10" id="KW-0238">DNA-binding</keyword>
<comment type="similarity">
    <text evidence="2 10">Belongs to the HsdR family.</text>
</comment>
<evidence type="ECO:0000313" key="14">
    <source>
        <dbReference type="Proteomes" id="UP001235094"/>
    </source>
</evidence>
<name>A0ABU0LV92_9HYPH</name>
<keyword evidence="5 10" id="KW-0680">Restriction system</keyword>
<evidence type="ECO:0000256" key="1">
    <source>
        <dbReference type="ARBA" id="ARBA00000851"/>
    </source>
</evidence>
<dbReference type="PANTHER" id="PTHR30195:SF15">
    <property type="entry name" value="TYPE I RESTRICTION ENZYME HINDI ENDONUCLEASE SUBUNIT"/>
    <property type="match status" value="1"/>
</dbReference>
<evidence type="ECO:0000256" key="3">
    <source>
        <dbReference type="ARBA" id="ARBA00022722"/>
    </source>
</evidence>
<comment type="function">
    <text evidence="10">Subunit R is required for both nuclease and ATPase activities, but not for modification.</text>
</comment>
<evidence type="ECO:0000259" key="12">
    <source>
        <dbReference type="PROSITE" id="PS51192"/>
    </source>
</evidence>
<dbReference type="PROSITE" id="PS51192">
    <property type="entry name" value="HELICASE_ATP_BIND_1"/>
    <property type="match status" value="1"/>
</dbReference>
<accession>A0ABU0LV92</accession>
<dbReference type="InterPro" id="IPR040980">
    <property type="entry name" value="SWI2_SNF2"/>
</dbReference>
<evidence type="ECO:0000256" key="9">
    <source>
        <dbReference type="ARBA" id="ARBA00023125"/>
    </source>
</evidence>
<comment type="catalytic activity">
    <reaction evidence="1 10">
        <text>Endonucleolytic cleavage of DNA to give random double-stranded fragments with terminal 5'-phosphates, ATP is simultaneously hydrolyzed.</text>
        <dbReference type="EC" id="3.1.21.3"/>
    </reaction>
</comment>
<comment type="subunit">
    <text evidence="10">The type I restriction/modification system is composed of three polypeptides R, M and S.</text>
</comment>
<keyword evidence="7 10" id="KW-0378">Hydrolase</keyword>
<organism evidence="13 14">
    <name type="scientific">Ancylobacter amanitiformis</name>
    <dbReference type="NCBI Taxonomy" id="217069"/>
    <lineage>
        <taxon>Bacteria</taxon>
        <taxon>Pseudomonadati</taxon>
        <taxon>Pseudomonadota</taxon>
        <taxon>Alphaproteobacteria</taxon>
        <taxon>Hyphomicrobiales</taxon>
        <taxon>Xanthobacteraceae</taxon>
        <taxon>Ancylobacter</taxon>
    </lineage>
</organism>
<dbReference type="Pfam" id="PF04313">
    <property type="entry name" value="HSDR_N"/>
    <property type="match status" value="1"/>
</dbReference>
<dbReference type="GO" id="GO:0009035">
    <property type="term" value="F:type I site-specific deoxyribonuclease activity"/>
    <property type="evidence" value="ECO:0007669"/>
    <property type="project" value="UniProtKB-EC"/>
</dbReference>
<evidence type="ECO:0000256" key="5">
    <source>
        <dbReference type="ARBA" id="ARBA00022747"/>
    </source>
</evidence>
<evidence type="ECO:0000256" key="6">
    <source>
        <dbReference type="ARBA" id="ARBA00022759"/>
    </source>
</evidence>
<evidence type="ECO:0000256" key="2">
    <source>
        <dbReference type="ARBA" id="ARBA00008598"/>
    </source>
</evidence>
<dbReference type="InterPro" id="IPR055180">
    <property type="entry name" value="HsdR_RecA-like_helicase_dom_2"/>
</dbReference>
<evidence type="ECO:0000256" key="8">
    <source>
        <dbReference type="ARBA" id="ARBA00022840"/>
    </source>
</evidence>
<proteinExistence type="inferred from homology"/>
<dbReference type="Pfam" id="PF11867">
    <property type="entry name" value="T1RH-like_C"/>
    <property type="match status" value="1"/>
</dbReference>
<dbReference type="InterPro" id="IPR021810">
    <property type="entry name" value="T1RH-like_C"/>
</dbReference>
<protein>
    <recommendedName>
        <fullName evidence="10">Type I restriction enzyme endonuclease subunit</fullName>
        <shortName evidence="10">R protein</shortName>
        <ecNumber evidence="10">3.1.21.3</ecNumber>
    </recommendedName>
</protein>
<dbReference type="CDD" id="cd18030">
    <property type="entry name" value="DEXHc_RE_I_HsdR"/>
    <property type="match status" value="1"/>
</dbReference>
<gene>
    <name evidence="13" type="ORF">QOZ99_003556</name>
</gene>
<dbReference type="EMBL" id="JAUSVR010000015">
    <property type="protein sequence ID" value="MDQ0512644.1"/>
    <property type="molecule type" value="Genomic_DNA"/>
</dbReference>
<dbReference type="CDD" id="cd18800">
    <property type="entry name" value="SF2_C_EcoR124I-like"/>
    <property type="match status" value="1"/>
</dbReference>
<evidence type="ECO:0000313" key="13">
    <source>
        <dbReference type="EMBL" id="MDQ0512644.1"/>
    </source>
</evidence>
<dbReference type="InterPro" id="IPR027417">
    <property type="entry name" value="P-loop_NTPase"/>
</dbReference>
<dbReference type="CDD" id="cd22332">
    <property type="entry name" value="HsdR_N"/>
    <property type="match status" value="1"/>
</dbReference>
<evidence type="ECO:0000256" key="11">
    <source>
        <dbReference type="SAM" id="Coils"/>
    </source>
</evidence>
<sequence>MAYLSEAALEQAVLGYLGGLGYTLASDAGIGPDGKAPEREAYADVILAPRLTAAIERLNPAIPPEARGDALRKVLATERPSLIEENRRLHRLMVEGVDVEFYGEDGTIRGDKVRLIDFDDVTANDWLASGQFTVIEGGANRRPDVVVFVNGLPLGVIELKAPGGENATLTGAFNQLQTYKGQIPSLFRTNAVLVTSDGITARIGSLTADQERFMPWRTTDGKVVAAKGQPELKVLIEGVFAPRRLLDLLHDFTVFGETGSGLAKIIAGYHQFHAVRHAVDKTVEASAPQGDRKVGVIWHTQGSGKSLLMAFYAGQLVRRTELENPTIVVITDRNDLDDQLFGTFSICRDLIRQTPIQADSRGDLQSALSRASGGVIFTTIQKFSPVTGETTYPMLSDRRNIVVIADEAHRSQYGFSARIEPKTGEIAYGFAKYLRDALPNASFIGFTGTPIEQDDVNTPAVFGEYIDIYDISRAVEDGATVPIYYESRLARIELPEEEKPKIDSEVDYLTEDDALTEQEKFKQQWSTVEKLVGSEKRLDLIAADLVRHFEDRVAALDGKAMIVCMSRRICVALYDNIVRLRPEWHSDDDASGAIKVVMTGSASDPQGWQPHIGSKMRRDLLAKRAKDPKDALKLVIVRDMWLTGFDAPSMHTMYVDKPMKGHGLMQAIARVNRVFRDKPAGLVVDYIGIAQNLKNALGQYSGSDQRQAGIDEAEAVAVLLEKYEVAKAMYHGFDHERGLAGSPHERLVVLAEAIEWILARQHEAAARETSEDAKRRENRRYQDAVLALSKAFALASASDEARDIRDEVGFFQTVRAALVKSADGTGGSAADREFAIQQILDRAVVSTEIVDILAAAGITTPDISILSDEFLAEINQLEKKNLALEALRKLLNDEIRSRSKTNVVETKRFSERLEAAIARYHTNAISTVEVLQELINLAKDLRAARRRGEDEGLSQDEIAFYDALAESENAVELMGNDALKVIAHELLVRLKGSVSVDWSHRENARARMRVLVKRVLRKHGYPPDLQDAAVQTVLRQAEALSASWVV</sequence>
<feature type="coiled-coil region" evidence="11">
    <location>
        <begin position="867"/>
        <end position="894"/>
    </location>
</feature>
<comment type="caution">
    <text evidence="13">The sequence shown here is derived from an EMBL/GenBank/DDBJ whole genome shotgun (WGS) entry which is preliminary data.</text>
</comment>
<dbReference type="InterPro" id="IPR007409">
    <property type="entry name" value="Restrct_endonuc_type1_HsdR_N"/>
</dbReference>
<dbReference type="Gene3D" id="3.90.1570.50">
    <property type="match status" value="1"/>
</dbReference>
<dbReference type="Proteomes" id="UP001235094">
    <property type="component" value="Unassembled WGS sequence"/>
</dbReference>
<dbReference type="InterPro" id="IPR051268">
    <property type="entry name" value="Type-I_R_enzyme_R_subunit"/>
</dbReference>